<gene>
    <name evidence="2" type="ORF">VF08_17650</name>
</gene>
<evidence type="ECO:0000313" key="3">
    <source>
        <dbReference type="Proteomes" id="UP000222310"/>
    </source>
</evidence>
<organism evidence="2 3">
    <name type="scientific">Nostoc linckia z8</name>
    <dbReference type="NCBI Taxonomy" id="1628746"/>
    <lineage>
        <taxon>Bacteria</taxon>
        <taxon>Bacillati</taxon>
        <taxon>Cyanobacteriota</taxon>
        <taxon>Cyanophyceae</taxon>
        <taxon>Nostocales</taxon>
        <taxon>Nostocaceae</taxon>
        <taxon>Nostoc</taxon>
    </lineage>
</organism>
<evidence type="ECO:0000256" key="1">
    <source>
        <dbReference type="SAM" id="MobiDB-lite"/>
    </source>
</evidence>
<feature type="region of interest" description="Disordered" evidence="1">
    <location>
        <begin position="1"/>
        <end position="38"/>
    </location>
</feature>
<sequence>MGEMATQRGKERSPQYLSGFGEKGKGGPLKGIRGRGKGKEKTFTLYPVGELVEPLTFSQNQIPS</sequence>
<comment type="caution">
    <text evidence="2">The sequence shown here is derived from an EMBL/GenBank/DDBJ whole genome shotgun (WGS) entry which is preliminary data.</text>
</comment>
<name>A0A9Q6EKX0_NOSLI</name>
<evidence type="ECO:0000313" key="2">
    <source>
        <dbReference type="EMBL" id="PHK02754.1"/>
    </source>
</evidence>
<dbReference type="AlphaFoldDB" id="A0A9Q6EKX0"/>
<reference evidence="2 3" key="1">
    <citation type="submission" date="2015-02" db="EMBL/GenBank/DDBJ databases">
        <title>Nostoc linckia genome annotation.</title>
        <authorList>
            <person name="Zhou Z."/>
        </authorList>
    </citation>
    <scope>NUCLEOTIDE SEQUENCE [LARGE SCALE GENOMIC DNA]</scope>
    <source>
        <strain evidence="3">z8</strain>
    </source>
</reference>
<dbReference type="Proteomes" id="UP000222310">
    <property type="component" value="Unassembled WGS sequence"/>
</dbReference>
<protein>
    <submittedName>
        <fullName evidence="2">Uncharacterized protein</fullName>
    </submittedName>
</protein>
<accession>A0A9Q6EKX0</accession>
<dbReference type="EMBL" id="LAHD01000048">
    <property type="protein sequence ID" value="PHK02754.1"/>
    <property type="molecule type" value="Genomic_DNA"/>
</dbReference>
<proteinExistence type="predicted"/>